<feature type="transmembrane region" description="Helical" evidence="8">
    <location>
        <begin position="338"/>
        <end position="362"/>
    </location>
</feature>
<dbReference type="Pfam" id="PF00083">
    <property type="entry name" value="Sugar_tr"/>
    <property type="match status" value="1"/>
</dbReference>
<proteinExistence type="inferred from homology"/>
<keyword evidence="5 8" id="KW-1133">Transmembrane helix</keyword>
<gene>
    <name evidence="10" type="ORF">KUV50_19130</name>
</gene>
<feature type="transmembrane region" description="Helical" evidence="8">
    <location>
        <begin position="374"/>
        <end position="397"/>
    </location>
</feature>
<evidence type="ECO:0000256" key="3">
    <source>
        <dbReference type="ARBA" id="ARBA00022448"/>
    </source>
</evidence>
<sequence length="445" mass="49073">MKNSNSKLSLWTSSVALAGFLFGFDTVVISGANLPIRELWDTTPLFHGFFIMSMALWGTVLGALTGGFPTDRLGRKKTLFIIGVLYTVSALGSALAPDPYSFSVFRFIGGLGVGASSVTVPTYLSEISPRSKRGELVARYQFMIVLGIFCAFISNYLLEGVGGDWDWRFMLGVEAIPALVYIILVVRVPNSPRWLLIHKNDVAAAREVLELIGVKQVSLSIKSIQASMQGQEKSKLFRRIYSFPIFLAFMIAFFNQISGINFILYYAPEILERSGLGGKASLLNSIYIGGVNLIFTLLGMYLVDKSGRRQLLFIGSLGYIISLSMVAVGFYYGLSSYFLLVFILLFIAAHAVGQGAVIWVFISEIFPNQVRAAGQSFGAAVHWIFAAFITLITPVFLDEQAGIFRENPWPIFAFFAGFMVLQLLFVLFLMPETKGKSLEEIGQGL</sequence>
<evidence type="ECO:0000313" key="10">
    <source>
        <dbReference type="EMBL" id="MBY5960273.1"/>
    </source>
</evidence>
<evidence type="ECO:0000256" key="1">
    <source>
        <dbReference type="ARBA" id="ARBA00004141"/>
    </source>
</evidence>
<dbReference type="PROSITE" id="PS00217">
    <property type="entry name" value="SUGAR_TRANSPORT_2"/>
    <property type="match status" value="1"/>
</dbReference>
<feature type="transmembrane region" description="Helical" evidence="8">
    <location>
        <begin position="136"/>
        <end position="157"/>
    </location>
</feature>
<feature type="transmembrane region" description="Helical" evidence="8">
    <location>
        <begin position="243"/>
        <end position="266"/>
    </location>
</feature>
<dbReference type="RefSeq" id="WP_222581821.1">
    <property type="nucleotide sequence ID" value="NZ_JAHVHU010000030.1"/>
</dbReference>
<dbReference type="InterPro" id="IPR005829">
    <property type="entry name" value="Sugar_transporter_CS"/>
</dbReference>
<dbReference type="PROSITE" id="PS50850">
    <property type="entry name" value="MFS"/>
    <property type="match status" value="1"/>
</dbReference>
<feature type="transmembrane region" description="Helical" evidence="8">
    <location>
        <begin position="409"/>
        <end position="430"/>
    </location>
</feature>
<feature type="transmembrane region" description="Helical" evidence="8">
    <location>
        <begin position="102"/>
        <end position="124"/>
    </location>
</feature>
<feature type="transmembrane region" description="Helical" evidence="8">
    <location>
        <begin position="78"/>
        <end position="96"/>
    </location>
</feature>
<accession>A0A953HYT7</accession>
<dbReference type="InterPro" id="IPR036259">
    <property type="entry name" value="MFS_trans_sf"/>
</dbReference>
<dbReference type="InterPro" id="IPR005828">
    <property type="entry name" value="MFS_sugar_transport-like"/>
</dbReference>
<dbReference type="SUPFAM" id="SSF103473">
    <property type="entry name" value="MFS general substrate transporter"/>
    <property type="match status" value="1"/>
</dbReference>
<keyword evidence="6 8" id="KW-0472">Membrane</keyword>
<evidence type="ECO:0000256" key="7">
    <source>
        <dbReference type="RuleBase" id="RU003346"/>
    </source>
</evidence>
<keyword evidence="4 8" id="KW-0812">Transmembrane</keyword>
<dbReference type="PRINTS" id="PR00171">
    <property type="entry name" value="SUGRTRNSPORT"/>
</dbReference>
<evidence type="ECO:0000256" key="2">
    <source>
        <dbReference type="ARBA" id="ARBA00010992"/>
    </source>
</evidence>
<feature type="transmembrane region" description="Helical" evidence="8">
    <location>
        <begin position="169"/>
        <end position="189"/>
    </location>
</feature>
<dbReference type="PANTHER" id="PTHR48020:SF12">
    <property type="entry name" value="PROTON MYO-INOSITOL COTRANSPORTER"/>
    <property type="match status" value="1"/>
</dbReference>
<dbReference type="InterPro" id="IPR020846">
    <property type="entry name" value="MFS_dom"/>
</dbReference>
<reference evidence="10" key="1">
    <citation type="submission" date="2021-06" db="EMBL/GenBank/DDBJ databases">
        <title>44 bacteria genomes isolated from Dapeng, Shenzhen.</title>
        <authorList>
            <person name="Zheng W."/>
            <person name="Yu S."/>
            <person name="Huang Y."/>
        </authorList>
    </citation>
    <scope>NUCLEOTIDE SEQUENCE</scope>
    <source>
        <strain evidence="10">DP5N28-2</strain>
    </source>
</reference>
<dbReference type="InterPro" id="IPR003663">
    <property type="entry name" value="Sugar/inositol_transpt"/>
</dbReference>
<keyword evidence="11" id="KW-1185">Reference proteome</keyword>
<dbReference type="NCBIfam" id="TIGR00879">
    <property type="entry name" value="SP"/>
    <property type="match status" value="1"/>
</dbReference>
<comment type="subcellular location">
    <subcellularLocation>
        <location evidence="1">Membrane</location>
        <topology evidence="1">Multi-pass membrane protein</topology>
    </subcellularLocation>
</comment>
<dbReference type="AlphaFoldDB" id="A0A953HYT7"/>
<name>A0A953HYT7_9BACT</name>
<evidence type="ECO:0000256" key="4">
    <source>
        <dbReference type="ARBA" id="ARBA00022692"/>
    </source>
</evidence>
<feature type="transmembrane region" description="Helical" evidence="8">
    <location>
        <begin position="286"/>
        <end position="304"/>
    </location>
</feature>
<comment type="similarity">
    <text evidence="2 7">Belongs to the major facilitator superfamily. Sugar transporter (TC 2.A.1.1) family.</text>
</comment>
<feature type="transmembrane region" description="Helical" evidence="8">
    <location>
        <begin position="46"/>
        <end position="66"/>
    </location>
</feature>
<feature type="transmembrane region" description="Helical" evidence="8">
    <location>
        <begin position="311"/>
        <end position="332"/>
    </location>
</feature>
<evidence type="ECO:0000259" key="9">
    <source>
        <dbReference type="PROSITE" id="PS50850"/>
    </source>
</evidence>
<dbReference type="GO" id="GO:0022857">
    <property type="term" value="F:transmembrane transporter activity"/>
    <property type="evidence" value="ECO:0007669"/>
    <property type="project" value="InterPro"/>
</dbReference>
<protein>
    <submittedName>
        <fullName evidence="10">Sugar porter family MFS transporter</fullName>
    </submittedName>
</protein>
<dbReference type="EMBL" id="JAHVHU010000030">
    <property type="protein sequence ID" value="MBY5960273.1"/>
    <property type="molecule type" value="Genomic_DNA"/>
</dbReference>
<evidence type="ECO:0000256" key="8">
    <source>
        <dbReference type="SAM" id="Phobius"/>
    </source>
</evidence>
<feature type="domain" description="Major facilitator superfamily (MFS) profile" evidence="9">
    <location>
        <begin position="11"/>
        <end position="434"/>
    </location>
</feature>
<comment type="caution">
    <text evidence="10">The sequence shown here is derived from an EMBL/GenBank/DDBJ whole genome shotgun (WGS) entry which is preliminary data.</text>
</comment>
<evidence type="ECO:0000313" key="11">
    <source>
        <dbReference type="Proteomes" id="UP000753961"/>
    </source>
</evidence>
<evidence type="ECO:0000256" key="5">
    <source>
        <dbReference type="ARBA" id="ARBA00022989"/>
    </source>
</evidence>
<dbReference type="Proteomes" id="UP000753961">
    <property type="component" value="Unassembled WGS sequence"/>
</dbReference>
<keyword evidence="3 7" id="KW-0813">Transport</keyword>
<dbReference type="Gene3D" id="1.20.1250.20">
    <property type="entry name" value="MFS general substrate transporter like domains"/>
    <property type="match status" value="1"/>
</dbReference>
<evidence type="ECO:0000256" key="6">
    <source>
        <dbReference type="ARBA" id="ARBA00023136"/>
    </source>
</evidence>
<organism evidence="10 11">
    <name type="scientific">Membranihabitans marinus</name>
    <dbReference type="NCBI Taxonomy" id="1227546"/>
    <lineage>
        <taxon>Bacteria</taxon>
        <taxon>Pseudomonadati</taxon>
        <taxon>Bacteroidota</taxon>
        <taxon>Saprospiria</taxon>
        <taxon>Saprospirales</taxon>
        <taxon>Saprospiraceae</taxon>
        <taxon>Membranihabitans</taxon>
    </lineage>
</organism>
<dbReference type="PANTHER" id="PTHR48020">
    <property type="entry name" value="PROTON MYO-INOSITOL COTRANSPORTER"/>
    <property type="match status" value="1"/>
</dbReference>
<dbReference type="GO" id="GO:0016020">
    <property type="term" value="C:membrane"/>
    <property type="evidence" value="ECO:0007669"/>
    <property type="project" value="UniProtKB-SubCell"/>
</dbReference>
<dbReference type="InterPro" id="IPR050814">
    <property type="entry name" value="Myo-inositol_Transporter"/>
</dbReference>